<evidence type="ECO:0000313" key="7">
    <source>
        <dbReference type="Proteomes" id="UP000215694"/>
    </source>
</evidence>
<dbReference type="InterPro" id="IPR003439">
    <property type="entry name" value="ABC_transporter-like_ATP-bd"/>
</dbReference>
<keyword evidence="7" id="KW-1185">Reference proteome</keyword>
<feature type="domain" description="ABC transporter" evidence="5">
    <location>
        <begin position="5"/>
        <end position="244"/>
    </location>
</feature>
<keyword evidence="2" id="KW-0813">Transport</keyword>
<dbReference type="Pfam" id="PF00005">
    <property type="entry name" value="ABC_tran"/>
    <property type="match status" value="1"/>
</dbReference>
<dbReference type="GO" id="GO:0005524">
    <property type="term" value="F:ATP binding"/>
    <property type="evidence" value="ECO:0007669"/>
    <property type="project" value="UniProtKB-KW"/>
</dbReference>
<evidence type="ECO:0000256" key="4">
    <source>
        <dbReference type="ARBA" id="ARBA00022840"/>
    </source>
</evidence>
<dbReference type="InterPro" id="IPR017911">
    <property type="entry name" value="MacB-like_ATP-bd"/>
</dbReference>
<evidence type="ECO:0000256" key="2">
    <source>
        <dbReference type="ARBA" id="ARBA00022448"/>
    </source>
</evidence>
<dbReference type="OrthoDB" id="9802264at2"/>
<dbReference type="RefSeq" id="WP_094369391.1">
    <property type="nucleotide sequence ID" value="NZ_NOJY02000020.1"/>
</dbReference>
<dbReference type="PANTHER" id="PTHR42798">
    <property type="entry name" value="LIPOPROTEIN-RELEASING SYSTEM ATP-BINDING PROTEIN LOLD"/>
    <property type="match status" value="1"/>
</dbReference>
<dbReference type="GO" id="GO:0098796">
    <property type="term" value="C:membrane protein complex"/>
    <property type="evidence" value="ECO:0007669"/>
    <property type="project" value="UniProtKB-ARBA"/>
</dbReference>
<dbReference type="AlphaFoldDB" id="A0A371J1T1"/>
<proteinExistence type="inferred from homology"/>
<dbReference type="InterPro" id="IPR003593">
    <property type="entry name" value="AAA+_ATPase"/>
</dbReference>
<dbReference type="FunFam" id="3.40.50.300:FF:000032">
    <property type="entry name" value="Export ABC transporter ATP-binding protein"/>
    <property type="match status" value="1"/>
</dbReference>
<dbReference type="PROSITE" id="PS50893">
    <property type="entry name" value="ABC_TRANSPORTER_2"/>
    <property type="match status" value="1"/>
</dbReference>
<dbReference type="SUPFAM" id="SSF52540">
    <property type="entry name" value="P-loop containing nucleoside triphosphate hydrolases"/>
    <property type="match status" value="1"/>
</dbReference>
<dbReference type="PANTHER" id="PTHR42798:SF7">
    <property type="entry name" value="ALPHA-D-RIBOSE 1-METHYLPHOSPHONATE 5-TRIPHOSPHATE SYNTHASE SUBUNIT PHNL"/>
    <property type="match status" value="1"/>
</dbReference>
<sequence>MREILKVENIKKQYGKRGAKYEALKGVSFNIKEGEFVGIMGSSGAGKSTLLNIISTIDIQSSGKVYINNQDISEMSSNKVADFRRDNLGFVFQDSNLLETLTIKENIMLPLSLKNEKVSLIEERVEEVAKSLNILDTLDKYPYEVSGGEKQRGAVCRAVVGKPSLILADEPTGALDSKSARSLLDSFSKLNKENKATILMVTHDPMSASYCDRILFIKDGIIFTELVKGENTKEYYHKIIDTVALLGGVDKNELI</sequence>
<dbReference type="GO" id="GO:0016887">
    <property type="term" value="F:ATP hydrolysis activity"/>
    <property type="evidence" value="ECO:0007669"/>
    <property type="project" value="InterPro"/>
</dbReference>
<protein>
    <submittedName>
        <fullName evidence="6">ABC transporter ATP-binding protein</fullName>
    </submittedName>
</protein>
<dbReference type="Proteomes" id="UP000215694">
    <property type="component" value="Unassembled WGS sequence"/>
</dbReference>
<accession>A0A371J1T1</accession>
<keyword evidence="4 6" id="KW-0067">ATP-binding</keyword>
<evidence type="ECO:0000256" key="1">
    <source>
        <dbReference type="ARBA" id="ARBA00005417"/>
    </source>
</evidence>
<name>A0A371J1T1_9FIRM</name>
<gene>
    <name evidence="6" type="ORF">CHL78_011920</name>
</gene>
<keyword evidence="3" id="KW-0547">Nucleotide-binding</keyword>
<comment type="similarity">
    <text evidence="1">Belongs to the ABC transporter superfamily.</text>
</comment>
<evidence type="ECO:0000313" key="6">
    <source>
        <dbReference type="EMBL" id="RDY26771.1"/>
    </source>
</evidence>
<dbReference type="EMBL" id="NOJY02000020">
    <property type="protein sequence ID" value="RDY26771.1"/>
    <property type="molecule type" value="Genomic_DNA"/>
</dbReference>
<dbReference type="Gene3D" id="3.40.50.300">
    <property type="entry name" value="P-loop containing nucleotide triphosphate hydrolases"/>
    <property type="match status" value="1"/>
</dbReference>
<dbReference type="GO" id="GO:0022857">
    <property type="term" value="F:transmembrane transporter activity"/>
    <property type="evidence" value="ECO:0007669"/>
    <property type="project" value="UniProtKB-ARBA"/>
</dbReference>
<comment type="caution">
    <text evidence="6">The sequence shown here is derived from an EMBL/GenBank/DDBJ whole genome shotgun (WGS) entry which is preliminary data.</text>
</comment>
<evidence type="ECO:0000256" key="3">
    <source>
        <dbReference type="ARBA" id="ARBA00022741"/>
    </source>
</evidence>
<reference evidence="6 7" key="1">
    <citation type="journal article" date="2017" name="Genome Announc.">
        <title>Draft Genome Sequence of Romboutsia weinsteinii sp. nov. Strain CCRI-19649(T) Isolated from Surface Water.</title>
        <authorList>
            <person name="Maheux A.F."/>
            <person name="Boudreau D.K."/>
            <person name="Berube E."/>
            <person name="Boissinot M."/>
            <person name="Cantin P."/>
            <person name="Raymond F."/>
            <person name="Corbeil J."/>
            <person name="Omar R.F."/>
            <person name="Bergeron M.G."/>
        </authorList>
    </citation>
    <scope>NUCLEOTIDE SEQUENCE [LARGE SCALE GENOMIC DNA]</scope>
    <source>
        <strain evidence="6 7">CCRI-19649</strain>
    </source>
</reference>
<evidence type="ECO:0000259" key="5">
    <source>
        <dbReference type="PROSITE" id="PS50893"/>
    </source>
</evidence>
<dbReference type="CDD" id="cd03255">
    <property type="entry name" value="ABC_MJ0796_LolCDE_FtsE"/>
    <property type="match status" value="1"/>
</dbReference>
<organism evidence="6 7">
    <name type="scientific">Romboutsia weinsteinii</name>
    <dbReference type="NCBI Taxonomy" id="2020949"/>
    <lineage>
        <taxon>Bacteria</taxon>
        <taxon>Bacillati</taxon>
        <taxon>Bacillota</taxon>
        <taxon>Clostridia</taxon>
        <taxon>Peptostreptococcales</taxon>
        <taxon>Peptostreptococcaceae</taxon>
        <taxon>Romboutsia</taxon>
    </lineage>
</organism>
<dbReference type="InterPro" id="IPR027417">
    <property type="entry name" value="P-loop_NTPase"/>
</dbReference>
<dbReference type="SMART" id="SM00382">
    <property type="entry name" value="AAA"/>
    <property type="match status" value="1"/>
</dbReference>